<evidence type="ECO:0000256" key="1">
    <source>
        <dbReference type="ARBA" id="ARBA00010528"/>
    </source>
</evidence>
<keyword evidence="5" id="KW-0699">rRNA-binding</keyword>
<dbReference type="PANTHER" id="PTHR10746">
    <property type="entry name" value="50S RIBOSOMAL PROTEIN L4"/>
    <property type="match status" value="1"/>
</dbReference>
<dbReference type="GO" id="GO:0006412">
    <property type="term" value="P:translation"/>
    <property type="evidence" value="ECO:0007669"/>
    <property type="project" value="UniProtKB-UniRule"/>
</dbReference>
<reference evidence="7" key="3">
    <citation type="submission" date="2022-04" db="EMBL/GenBank/DDBJ databases">
        <authorList>
            <person name="Liu G."/>
        </authorList>
    </citation>
    <scope>NUCLEOTIDE SEQUENCE</scope>
    <source>
        <strain evidence="7">RG22</strain>
    </source>
</reference>
<reference evidence="8" key="1">
    <citation type="submission" date="2020-06" db="EMBL/GenBank/DDBJ databases">
        <title>Draft genomic sequecing of Geomonas sp. Red736.</title>
        <authorList>
            <person name="Itoh H."/>
            <person name="Xu Z.X."/>
            <person name="Ushijima N."/>
            <person name="Masuda Y."/>
            <person name="Shiratori Y."/>
            <person name="Senoo K."/>
        </authorList>
    </citation>
    <scope>NUCLEOTIDE SEQUENCE [LARGE SCALE GENOMIC DNA]</scope>
    <source>
        <strain evidence="8">Red736</strain>
    </source>
</reference>
<name>A0A6V8N3I1_9BACT</name>
<reference evidence="6" key="2">
    <citation type="journal article" date="2021" name="Int. J. Syst. Evol. Microbiol.">
        <title>Geomonas silvestris sp. nov., Geomonas paludis sp. nov. and Geomonas limicola sp. nov., isolated from terrestrial environments, and emended description of the genus Geomonas.</title>
        <authorList>
            <person name="Itoh H."/>
            <person name="Xu Z."/>
            <person name="Masuda Y."/>
            <person name="Ushijima N."/>
            <person name="Hayakawa C."/>
            <person name="Shiratori Y."/>
            <person name="Senoo K."/>
        </authorList>
    </citation>
    <scope>NUCLEOTIDE SEQUENCE</scope>
    <source>
        <strain evidence="6">Red736</strain>
    </source>
</reference>
<dbReference type="GO" id="GO:1990904">
    <property type="term" value="C:ribonucleoprotein complex"/>
    <property type="evidence" value="ECO:0007669"/>
    <property type="project" value="UniProtKB-KW"/>
</dbReference>
<evidence type="ECO:0000256" key="5">
    <source>
        <dbReference type="HAMAP-Rule" id="MF_01328"/>
    </source>
</evidence>
<dbReference type="RefSeq" id="WP_183350965.1">
    <property type="nucleotide sequence ID" value="NZ_BLXY01000019.1"/>
</dbReference>
<dbReference type="Proteomes" id="UP000568888">
    <property type="component" value="Unassembled WGS sequence"/>
</dbReference>
<dbReference type="PANTHER" id="PTHR10746:SF6">
    <property type="entry name" value="LARGE RIBOSOMAL SUBUNIT PROTEIN UL4M"/>
    <property type="match status" value="1"/>
</dbReference>
<dbReference type="InterPro" id="IPR013005">
    <property type="entry name" value="Ribosomal_uL4-like"/>
</dbReference>
<dbReference type="Proteomes" id="UP000831485">
    <property type="component" value="Chromosome"/>
</dbReference>
<comment type="function">
    <text evidence="5">Forms part of the polypeptide exit tunnel.</text>
</comment>
<dbReference type="AlphaFoldDB" id="A0A6V8N3I1"/>
<comment type="function">
    <text evidence="5">One of the primary rRNA binding proteins, this protein initially binds near the 5'-end of the 23S rRNA. It is important during the early stages of 50S assembly. It makes multiple contacts with different domains of the 23S rRNA in the assembled 50S subunit and ribosome.</text>
</comment>
<dbReference type="InterPro" id="IPR023574">
    <property type="entry name" value="Ribosomal_uL4_dom_sf"/>
</dbReference>
<evidence type="ECO:0000256" key="4">
    <source>
        <dbReference type="ARBA" id="ARBA00035244"/>
    </source>
</evidence>
<dbReference type="HAMAP" id="MF_01328_B">
    <property type="entry name" value="Ribosomal_uL4_B"/>
    <property type="match status" value="1"/>
</dbReference>
<accession>A0A6V8N3I1</accession>
<evidence type="ECO:0000313" key="6">
    <source>
        <dbReference type="EMBL" id="GFO66203.1"/>
    </source>
</evidence>
<dbReference type="GO" id="GO:0005840">
    <property type="term" value="C:ribosome"/>
    <property type="evidence" value="ECO:0007669"/>
    <property type="project" value="UniProtKB-KW"/>
</dbReference>
<dbReference type="GO" id="GO:0003735">
    <property type="term" value="F:structural constituent of ribosome"/>
    <property type="evidence" value="ECO:0007669"/>
    <property type="project" value="InterPro"/>
</dbReference>
<organism evidence="6 8">
    <name type="scientific">Geomonas paludis</name>
    <dbReference type="NCBI Taxonomy" id="2740185"/>
    <lineage>
        <taxon>Bacteria</taxon>
        <taxon>Pseudomonadati</taxon>
        <taxon>Thermodesulfobacteriota</taxon>
        <taxon>Desulfuromonadia</taxon>
        <taxon>Geobacterales</taxon>
        <taxon>Geobacteraceae</taxon>
        <taxon>Geomonas</taxon>
    </lineage>
</organism>
<dbReference type="InterPro" id="IPR002136">
    <property type="entry name" value="Ribosomal_uL4"/>
</dbReference>
<evidence type="ECO:0000256" key="2">
    <source>
        <dbReference type="ARBA" id="ARBA00022980"/>
    </source>
</evidence>
<evidence type="ECO:0000313" key="7">
    <source>
        <dbReference type="EMBL" id="UPU36957.1"/>
    </source>
</evidence>
<evidence type="ECO:0000313" key="8">
    <source>
        <dbReference type="Proteomes" id="UP000568888"/>
    </source>
</evidence>
<proteinExistence type="inferred from homology"/>
<comment type="subunit">
    <text evidence="5">Part of the 50S ribosomal subunit.</text>
</comment>
<dbReference type="Gene3D" id="3.40.1370.10">
    <property type="match status" value="1"/>
</dbReference>
<evidence type="ECO:0000313" key="9">
    <source>
        <dbReference type="Proteomes" id="UP000831485"/>
    </source>
</evidence>
<dbReference type="NCBIfam" id="TIGR03953">
    <property type="entry name" value="rplD_bact"/>
    <property type="match status" value="1"/>
</dbReference>
<keyword evidence="5" id="KW-0694">RNA-binding</keyword>
<gene>
    <name evidence="5 6" type="primary">rplD</name>
    <name evidence="6" type="ORF">GMPD_41220</name>
    <name evidence="7" type="ORF">M1B72_04410</name>
</gene>
<dbReference type="EMBL" id="CP096574">
    <property type="protein sequence ID" value="UPU36957.1"/>
    <property type="molecule type" value="Genomic_DNA"/>
</dbReference>
<dbReference type="GO" id="GO:0019843">
    <property type="term" value="F:rRNA binding"/>
    <property type="evidence" value="ECO:0007669"/>
    <property type="project" value="UniProtKB-UniRule"/>
</dbReference>
<keyword evidence="2 5" id="KW-0689">Ribosomal protein</keyword>
<dbReference type="SUPFAM" id="SSF52166">
    <property type="entry name" value="Ribosomal protein L4"/>
    <property type="match status" value="1"/>
</dbReference>
<dbReference type="EMBL" id="BLXY01000019">
    <property type="protein sequence ID" value="GFO66203.1"/>
    <property type="molecule type" value="Genomic_DNA"/>
</dbReference>
<sequence length="207" mass="22679">MAKLDVFDIKKAKVGEIEVSDAVFNDDVREYLIHEAVKIQLANRRQGTVAVKNRAAVSGSGKKPFKQKGTGQARQGCHRAPQYPGGGVAFGPQPKTYNLSMNKKARKAALRSALSMLYKKEAITVLNSFELPSIKTKAFVEVLNAFNLDKTLVITDTANLVLELSARNVKNVKVLGPEGLNIFDIMKYQSVVFTEAAVRRVEGALQS</sequence>
<protein>
    <recommendedName>
        <fullName evidence="4 5">Large ribosomal subunit protein uL4</fullName>
    </recommendedName>
</protein>
<keyword evidence="9" id="KW-1185">Reference proteome</keyword>
<dbReference type="Pfam" id="PF00573">
    <property type="entry name" value="Ribosomal_L4"/>
    <property type="match status" value="1"/>
</dbReference>
<evidence type="ECO:0000256" key="3">
    <source>
        <dbReference type="ARBA" id="ARBA00023274"/>
    </source>
</evidence>
<comment type="similarity">
    <text evidence="1 5">Belongs to the universal ribosomal protein uL4 family.</text>
</comment>
<keyword evidence="3 5" id="KW-0687">Ribonucleoprotein</keyword>